<keyword evidence="6" id="KW-1185">Reference proteome</keyword>
<comment type="similarity">
    <text evidence="4">Belongs to the KdsB family.</text>
</comment>
<keyword evidence="4" id="KW-0963">Cytoplasm</keyword>
<dbReference type="InterPro" id="IPR029044">
    <property type="entry name" value="Nucleotide-diphossugar_trans"/>
</dbReference>
<evidence type="ECO:0000256" key="3">
    <source>
        <dbReference type="ARBA" id="ARBA00022985"/>
    </source>
</evidence>
<sequence length="253" mass="26592">MSIFSVIVPARLASTRLPNKALADIGGKPMVVRTAEQAVKSGAQRVCVATDHADIQAACREHHIDCVMTAADHASGTSRLAEAAALLGLADGETVVNVQGDEPLIPPALIGRVAAALHDSGCAMATAAHPVADFAEFTNPNCVKVLTDAQGRALYFSRAPIPYPRDSMAHGRLPEPAPLRHIGIYAYRVGFLRRYAALPPAPPETLESLEQLRALWHGFDIAVETAAEAPPAGVDTAADLARARAAFQAAQSV</sequence>
<dbReference type="EC" id="2.7.7.38" evidence="4"/>
<comment type="pathway">
    <text evidence="4">Nucleotide-sugar biosynthesis; CMP-3-deoxy-D-manno-octulosonate biosynthesis; CMP-3-deoxy-D-manno-octulosonate from 3-deoxy-D-manno-octulosonate and CTP: step 1/1.</text>
</comment>
<keyword evidence="3 4" id="KW-0448">Lipopolysaccharide biosynthesis</keyword>
<dbReference type="Proteomes" id="UP001298424">
    <property type="component" value="Unassembled WGS sequence"/>
</dbReference>
<name>A0ABS9NM65_9NEIS</name>
<dbReference type="PANTHER" id="PTHR42866">
    <property type="entry name" value="3-DEOXY-MANNO-OCTULOSONATE CYTIDYLYLTRANSFERASE"/>
    <property type="match status" value="1"/>
</dbReference>
<dbReference type="EMBL" id="JAKOOW010000022">
    <property type="protein sequence ID" value="MCG6503893.1"/>
    <property type="molecule type" value="Genomic_DNA"/>
</dbReference>
<comment type="subcellular location">
    <subcellularLocation>
        <location evidence="4">Cytoplasm</location>
    </subcellularLocation>
</comment>
<dbReference type="SUPFAM" id="SSF53448">
    <property type="entry name" value="Nucleotide-diphospho-sugar transferases"/>
    <property type="match status" value="1"/>
</dbReference>
<evidence type="ECO:0000313" key="6">
    <source>
        <dbReference type="Proteomes" id="UP001298424"/>
    </source>
</evidence>
<dbReference type="InterPro" id="IPR004528">
    <property type="entry name" value="KdsB"/>
</dbReference>
<comment type="catalytic activity">
    <reaction evidence="4">
        <text>3-deoxy-alpha-D-manno-oct-2-ulosonate + CTP = CMP-3-deoxy-beta-D-manno-octulosonate + diphosphate</text>
        <dbReference type="Rhea" id="RHEA:23448"/>
        <dbReference type="ChEBI" id="CHEBI:33019"/>
        <dbReference type="ChEBI" id="CHEBI:37563"/>
        <dbReference type="ChEBI" id="CHEBI:85986"/>
        <dbReference type="ChEBI" id="CHEBI:85987"/>
        <dbReference type="EC" id="2.7.7.38"/>
    </reaction>
</comment>
<dbReference type="GO" id="GO:0008690">
    <property type="term" value="F:3-deoxy-manno-octulosonate cytidylyltransferase activity"/>
    <property type="evidence" value="ECO:0007669"/>
    <property type="project" value="UniProtKB-EC"/>
</dbReference>
<organism evidence="5 6">
    <name type="scientific">Kingella pumchi</name>
    <dbReference type="NCBI Taxonomy" id="2779506"/>
    <lineage>
        <taxon>Bacteria</taxon>
        <taxon>Pseudomonadati</taxon>
        <taxon>Pseudomonadota</taxon>
        <taxon>Betaproteobacteria</taxon>
        <taxon>Neisseriales</taxon>
        <taxon>Neisseriaceae</taxon>
        <taxon>Kingella</taxon>
    </lineage>
</organism>
<gene>
    <name evidence="4 5" type="primary">kdsB</name>
    <name evidence="5" type="ORF">MB824_05225</name>
</gene>
<dbReference type="RefSeq" id="WP_238746535.1">
    <property type="nucleotide sequence ID" value="NZ_JAKOOW010000022.1"/>
</dbReference>
<dbReference type="PANTHER" id="PTHR42866:SF2">
    <property type="entry name" value="3-DEOXY-MANNO-OCTULOSONATE CYTIDYLYLTRANSFERASE, MITOCHONDRIAL"/>
    <property type="match status" value="1"/>
</dbReference>
<dbReference type="InterPro" id="IPR003329">
    <property type="entry name" value="Cytidylyl_trans"/>
</dbReference>
<dbReference type="NCBIfam" id="TIGR00466">
    <property type="entry name" value="kdsB"/>
    <property type="match status" value="1"/>
</dbReference>
<evidence type="ECO:0000256" key="4">
    <source>
        <dbReference type="HAMAP-Rule" id="MF_00057"/>
    </source>
</evidence>
<dbReference type="NCBIfam" id="NF003952">
    <property type="entry name" value="PRK05450.1-5"/>
    <property type="match status" value="1"/>
</dbReference>
<evidence type="ECO:0000313" key="5">
    <source>
        <dbReference type="EMBL" id="MCG6503893.1"/>
    </source>
</evidence>
<dbReference type="Pfam" id="PF02348">
    <property type="entry name" value="CTP_transf_3"/>
    <property type="match status" value="1"/>
</dbReference>
<keyword evidence="1 4" id="KW-0808">Transferase</keyword>
<dbReference type="Gene3D" id="3.90.550.10">
    <property type="entry name" value="Spore Coat Polysaccharide Biosynthesis Protein SpsA, Chain A"/>
    <property type="match status" value="1"/>
</dbReference>
<comment type="caution">
    <text evidence="5">The sequence shown here is derived from an EMBL/GenBank/DDBJ whole genome shotgun (WGS) entry which is preliminary data.</text>
</comment>
<protein>
    <recommendedName>
        <fullName evidence="4">3-deoxy-manno-octulosonate cytidylyltransferase</fullName>
        <ecNumber evidence="4">2.7.7.38</ecNumber>
    </recommendedName>
    <alternativeName>
        <fullName evidence="4">CMP-2-keto-3-deoxyoctulosonic acid synthase</fullName>
        <shortName evidence="4">CKS</shortName>
        <shortName evidence="4">CMP-KDO synthase</shortName>
    </alternativeName>
</protein>
<evidence type="ECO:0000256" key="2">
    <source>
        <dbReference type="ARBA" id="ARBA00022695"/>
    </source>
</evidence>
<dbReference type="HAMAP" id="MF_00057">
    <property type="entry name" value="KdsB"/>
    <property type="match status" value="1"/>
</dbReference>
<proteinExistence type="inferred from homology"/>
<keyword evidence="2 4" id="KW-0548">Nucleotidyltransferase</keyword>
<dbReference type="CDD" id="cd02517">
    <property type="entry name" value="CMP-KDO-Synthetase"/>
    <property type="match status" value="1"/>
</dbReference>
<accession>A0ABS9NM65</accession>
<dbReference type="NCBIfam" id="NF009905">
    <property type="entry name" value="PRK13368.1"/>
    <property type="match status" value="1"/>
</dbReference>
<reference evidence="5 6" key="1">
    <citation type="submission" date="2022-02" db="EMBL/GenBank/DDBJ databases">
        <title>Genome sequence data of Kingella unionensis sp. nov. strain CICC 24913 (CCUG 75125).</title>
        <authorList>
            <person name="Xiao M."/>
        </authorList>
    </citation>
    <scope>NUCLEOTIDE SEQUENCE [LARGE SCALE GENOMIC DNA]</scope>
    <source>
        <strain evidence="5 6">CICC 24913</strain>
    </source>
</reference>
<evidence type="ECO:0000256" key="1">
    <source>
        <dbReference type="ARBA" id="ARBA00022679"/>
    </source>
</evidence>
<comment type="function">
    <text evidence="4">Activates KDO (a required 8-carbon sugar) for incorporation into bacterial lipopolysaccharide in Gram-negative bacteria.</text>
</comment>